<evidence type="ECO:0000256" key="10">
    <source>
        <dbReference type="ARBA" id="ARBA00023157"/>
    </source>
</evidence>
<dbReference type="Pfam" id="PF00003">
    <property type="entry name" value="7tm_3"/>
    <property type="match status" value="1"/>
</dbReference>
<dbReference type="CDD" id="cd12913">
    <property type="entry name" value="PDC1_MCP_like"/>
    <property type="match status" value="1"/>
</dbReference>
<dbReference type="RefSeq" id="XP_006817406.1">
    <property type="nucleotide sequence ID" value="XM_006817343.1"/>
</dbReference>
<accession>A0ABM0MBL5</accession>
<evidence type="ECO:0000256" key="4">
    <source>
        <dbReference type="ARBA" id="ARBA00022692"/>
    </source>
</evidence>
<evidence type="ECO:0000259" key="20">
    <source>
        <dbReference type="Pfam" id="PF22572"/>
    </source>
</evidence>
<comment type="similarity">
    <text evidence="2">Belongs to the G-protein coupled receptor 3 family.</text>
</comment>
<feature type="domain" description="G-protein coupled receptors family 3 profile" evidence="19">
    <location>
        <begin position="424"/>
        <end position="505"/>
    </location>
</feature>
<proteinExistence type="inferred from homology"/>
<gene>
    <name evidence="22" type="primary">LOC100375075</name>
</gene>
<keyword evidence="4 17" id="KW-0812">Transmembrane</keyword>
<keyword evidence="9 17" id="KW-0472">Membrane</keyword>
<evidence type="ECO:0000256" key="2">
    <source>
        <dbReference type="ARBA" id="ARBA00007242"/>
    </source>
</evidence>
<dbReference type="PANTHER" id="PTHR32546">
    <property type="entry name" value="G-PROTEIN COUPLED RECEPTOR 158-RELATED"/>
    <property type="match status" value="1"/>
</dbReference>
<evidence type="ECO:0000256" key="13">
    <source>
        <dbReference type="ARBA" id="ARBA00023224"/>
    </source>
</evidence>
<evidence type="ECO:0000256" key="17">
    <source>
        <dbReference type="SAM" id="Phobius"/>
    </source>
</evidence>
<keyword evidence="12" id="KW-0325">Glycoprotein</keyword>
<evidence type="ECO:0000256" key="3">
    <source>
        <dbReference type="ARBA" id="ARBA00022475"/>
    </source>
</evidence>
<reference evidence="22" key="1">
    <citation type="submission" date="2025-08" db="UniProtKB">
        <authorList>
            <consortium name="RefSeq"/>
        </authorList>
    </citation>
    <scope>IDENTIFICATION</scope>
    <source>
        <tissue evidence="22">Testes</tissue>
    </source>
</reference>
<evidence type="ECO:0000259" key="19">
    <source>
        <dbReference type="Pfam" id="PF00003"/>
    </source>
</evidence>
<dbReference type="PANTHER" id="PTHR32546:SF29">
    <property type="entry name" value="G-PROTEIN COUPLED RECEPTORS FAMILY 3 PROFILE DOMAIN-CONTAINING PROTEIN"/>
    <property type="match status" value="1"/>
</dbReference>
<feature type="signal peptide" evidence="18">
    <location>
        <begin position="1"/>
        <end position="24"/>
    </location>
</feature>
<keyword evidence="11" id="KW-0675">Receptor</keyword>
<dbReference type="InterPro" id="IPR054714">
    <property type="entry name" value="GPR158_179_extracellular"/>
</dbReference>
<evidence type="ECO:0000256" key="12">
    <source>
        <dbReference type="ARBA" id="ARBA00023180"/>
    </source>
</evidence>
<keyword evidence="5 18" id="KW-0732">Signal</keyword>
<dbReference type="InterPro" id="IPR017978">
    <property type="entry name" value="GPCR_3_C"/>
</dbReference>
<sequence length="672" mass="75901">MKWISWSIIALGFLCANCIDNSTAGTVANAKSSAFVSAASSSSSLSSSTSSTLTNYLWTATQRDGLNSSGTQGDFEADKVVEFLRYVDRVQENIDNCTRGTGVRLPDGEYNTDRFRSQALQAVDRANFLTRIWRNSALKAVHESQEFFYVAVRSLLESDDILFAAGNCYDYKEFKDFEQFCPYAYRDTSEHIHVKDLSIEYKYLTNDSEWFFMAKAKAEELLQHYNKTEGTTTLRHNATSVAETAYDESIIINYENGHWSLPYFDCGGGNIWMMTYTVPFLGYKNNTYFFKGTSGIDIDLRDVDINQCPENNETVINSKTTQLMHKERRNVFAGSDKCPRDSTDCKFIPGLGFRRGSYMCVCKKGYYFPDIGVENRFYNGTEVEQEHDKYLLDKENTWKKIGCIPCGKGCEECSDGRPCVLTHDWTMRTSILIVQCTVISCTTVLLWFTVRFSAVKVVKAASPALLRIILLGSLILYSPILISYSEPSDITCAMIPWFNEVGFAIDPANPDLRYIILFVHSQLTTTVVLGLLFGSKMYLVYKYQGKGGKHDSCSSKRTLAVGRTCDKCHKSYIGECHVDAVKKLQPREPTMDRCDVEDEFQRLYAQLERLKTLNMATGNPHLGETIAAMTDAALATTSYISAGEEVANIIREKSLQVRQENGLQTHTEEEWL</sequence>
<evidence type="ECO:0000256" key="15">
    <source>
        <dbReference type="ARBA" id="ARBA00023273"/>
    </source>
</evidence>
<feature type="domain" description="GPR158/179 extracellular" evidence="20">
    <location>
        <begin position="258"/>
        <end position="367"/>
    </location>
</feature>
<comment type="subcellular location">
    <subcellularLocation>
        <location evidence="1">Cell projection</location>
        <location evidence="1">Neuron projection</location>
    </subcellularLocation>
    <subcellularLocation>
        <location evidence="16">Postsynaptic cell membrane</location>
        <topology evidence="16">Multi-pass membrane protein</topology>
    </subcellularLocation>
</comment>
<protein>
    <submittedName>
        <fullName evidence="22">Probable G-protein coupled receptor 158-like</fullName>
    </submittedName>
</protein>
<dbReference type="GeneID" id="100375075"/>
<name>A0ABM0MBL5_SACKO</name>
<feature type="transmembrane region" description="Helical" evidence="17">
    <location>
        <begin position="464"/>
        <end position="484"/>
    </location>
</feature>
<keyword evidence="8" id="KW-0297">G-protein coupled receptor</keyword>
<feature type="chain" id="PRO_5045939709" evidence="18">
    <location>
        <begin position="25"/>
        <end position="672"/>
    </location>
</feature>
<dbReference type="Pfam" id="PF22572">
    <property type="entry name" value="GPR158_179_EC"/>
    <property type="match status" value="1"/>
</dbReference>
<dbReference type="Proteomes" id="UP000694865">
    <property type="component" value="Unplaced"/>
</dbReference>
<evidence type="ECO:0000256" key="8">
    <source>
        <dbReference type="ARBA" id="ARBA00023040"/>
    </source>
</evidence>
<keyword evidence="14" id="KW-0628">Postsynaptic cell membrane</keyword>
<evidence type="ECO:0000256" key="11">
    <source>
        <dbReference type="ARBA" id="ARBA00023170"/>
    </source>
</evidence>
<keyword evidence="13" id="KW-0807">Transducer</keyword>
<feature type="transmembrane region" description="Helical" evidence="17">
    <location>
        <begin position="432"/>
        <end position="452"/>
    </location>
</feature>
<evidence type="ECO:0000256" key="9">
    <source>
        <dbReference type="ARBA" id="ARBA00023136"/>
    </source>
</evidence>
<keyword evidence="7" id="KW-0770">Synapse</keyword>
<evidence type="ECO:0000313" key="21">
    <source>
        <dbReference type="Proteomes" id="UP000694865"/>
    </source>
</evidence>
<evidence type="ECO:0000256" key="5">
    <source>
        <dbReference type="ARBA" id="ARBA00022729"/>
    </source>
</evidence>
<evidence type="ECO:0000256" key="18">
    <source>
        <dbReference type="SAM" id="SignalP"/>
    </source>
</evidence>
<dbReference type="InterPro" id="IPR043458">
    <property type="entry name" value="GPR158/179"/>
</dbReference>
<keyword evidence="3" id="KW-1003">Cell membrane</keyword>
<organism evidence="21 22">
    <name type="scientific">Saccoglossus kowalevskii</name>
    <name type="common">Acorn worm</name>
    <dbReference type="NCBI Taxonomy" id="10224"/>
    <lineage>
        <taxon>Eukaryota</taxon>
        <taxon>Metazoa</taxon>
        <taxon>Hemichordata</taxon>
        <taxon>Enteropneusta</taxon>
        <taxon>Harrimaniidae</taxon>
        <taxon>Saccoglossus</taxon>
    </lineage>
</organism>
<keyword evidence="15" id="KW-0966">Cell projection</keyword>
<evidence type="ECO:0000256" key="14">
    <source>
        <dbReference type="ARBA" id="ARBA00023257"/>
    </source>
</evidence>
<evidence type="ECO:0000313" key="22">
    <source>
        <dbReference type="RefSeq" id="XP_006817406.1"/>
    </source>
</evidence>
<evidence type="ECO:0000256" key="6">
    <source>
        <dbReference type="ARBA" id="ARBA00022989"/>
    </source>
</evidence>
<keyword evidence="6 17" id="KW-1133">Transmembrane helix</keyword>
<dbReference type="Gene3D" id="3.30.450.20">
    <property type="entry name" value="PAS domain"/>
    <property type="match status" value="1"/>
</dbReference>
<keyword evidence="21" id="KW-1185">Reference proteome</keyword>
<feature type="transmembrane region" description="Helical" evidence="17">
    <location>
        <begin position="514"/>
        <end position="534"/>
    </location>
</feature>
<evidence type="ECO:0000256" key="16">
    <source>
        <dbReference type="ARBA" id="ARBA00034104"/>
    </source>
</evidence>
<evidence type="ECO:0000256" key="7">
    <source>
        <dbReference type="ARBA" id="ARBA00023018"/>
    </source>
</evidence>
<keyword evidence="10" id="KW-1015">Disulfide bond</keyword>
<evidence type="ECO:0000256" key="1">
    <source>
        <dbReference type="ARBA" id="ARBA00004487"/>
    </source>
</evidence>